<dbReference type="Proteomes" id="UP001236270">
    <property type="component" value="Unassembled WGS sequence"/>
</dbReference>
<comment type="caution">
    <text evidence="1">The sequence shown here is derived from an EMBL/GenBank/DDBJ whole genome shotgun (WGS) entry which is preliminary data.</text>
</comment>
<evidence type="ECO:0000313" key="2">
    <source>
        <dbReference type="Proteomes" id="UP001236270"/>
    </source>
</evidence>
<proteinExistence type="predicted"/>
<evidence type="ECO:0000313" key="1">
    <source>
        <dbReference type="EMBL" id="MDQ2310273.1"/>
    </source>
</evidence>
<name>A0AAW8HT76_PLUGE</name>
<dbReference type="AlphaFoldDB" id="A0AAW8HT76"/>
<gene>
    <name evidence="1" type="ORF">RBJ30_14370</name>
</gene>
<protein>
    <submittedName>
        <fullName evidence="1">Uncharacterized protein</fullName>
    </submittedName>
</protein>
<dbReference type="EMBL" id="JAVDNV010000009">
    <property type="protein sequence ID" value="MDQ2310273.1"/>
    <property type="molecule type" value="Genomic_DNA"/>
</dbReference>
<accession>A0AAW8HT76</accession>
<reference evidence="1" key="1">
    <citation type="submission" date="2023-08" db="EMBL/GenBank/DDBJ databases">
        <title>WGS of pathogenic bacterial species, Los Angeles County Public Health Laboratories.</title>
        <authorList>
            <person name="Garrigues J.M."/>
            <person name="Green N.M."/>
        </authorList>
    </citation>
    <scope>NUCLEOTIDE SEQUENCE</scope>
    <source>
        <strain evidence="1">LACPHL-BACT-2023-00068</strain>
    </source>
</reference>
<dbReference type="RefSeq" id="WP_225823499.1">
    <property type="nucleotide sequence ID" value="NZ_CBCSIS010000008.1"/>
</dbReference>
<sequence>MSELTTAARKNAFYDDSKIANSGPGYVNFGKSISDAERRLFIAIDEDDIADKQVSLPQRIDLSCSAARIKENYDLCLKYWEDGVSRQALLALINKQLTTGELSEDERKEYKYIRSRYKHLRFALMLYTKTHKVPFLFRKTTVYLGRFQDAFRNNNAAMTARWGKLLKVLLSAPVWNMVNYSLRHAHLVSADKFITYRQEQMRKLQEMISRQLLTGREFHDVRKIISQQVSFYDTLRSINPGNGQAYQVSRFMAAINGMMGDKHDELVADDLAGVRAYSEKAPLDADIRWRLEMLLERYPAY</sequence>
<organism evidence="1 2">
    <name type="scientific">Pluralibacter gergoviae</name>
    <name type="common">Enterobacter gergoviae</name>
    <dbReference type="NCBI Taxonomy" id="61647"/>
    <lineage>
        <taxon>Bacteria</taxon>
        <taxon>Pseudomonadati</taxon>
        <taxon>Pseudomonadota</taxon>
        <taxon>Gammaproteobacteria</taxon>
        <taxon>Enterobacterales</taxon>
        <taxon>Enterobacteriaceae</taxon>
        <taxon>Pluralibacter</taxon>
    </lineage>
</organism>
<dbReference type="GeneID" id="61383663"/>